<gene>
    <name evidence="1" type="ORF">R3P38DRAFT_3377640</name>
</gene>
<dbReference type="AlphaFoldDB" id="A0AAV9ZB41"/>
<evidence type="ECO:0000313" key="2">
    <source>
        <dbReference type="Proteomes" id="UP001362999"/>
    </source>
</evidence>
<sequence length="741" mass="81972">MSVDVGREELPVDFDHTSALNSDGAFSQIELDPGLHESTTAVEEPVQEAIGNEESYLELDDINHSQYLQNFEISSSKSDLITADLTVCAPKDDAEYDSDSSTAPVRMEVIDGPLPDNDNNLSSELEVSFSISWVRITRGKRVGSIAVKLDPETIITHDEQGRALQLHQNITYDDIDLTGNEYTPPYLSLLAHTSVEDLIPFMQSPFPPLLTYPSFGSSPALSPGDRVVVVAGRFVRQSGFILQLMETISEGQTTLYAKVIPSDRGFYNPNQSGRAIYPKLSNLRRHALDFAYEFRCRDRVMFDRKLWHIESVDERSRTLSLSDSQASISGIPFDQVCRVWQTGDLVCVRWGPYANRSGYITRVYANGTLQILDPNRYLPSSYPLWHTNPTFMSRAADVDVDANDPMMGSAARSEAPYQLVQRDMIDRGTKYHGVRVQVVGLGVHKGLTGVIIGDHDSEPRKARLERARMKGAVAWRRCALAHHGILLTIRKDASNVQIQDIPIEDVIHESTSTPLLEARHLPHDILKSSTFNTLGTTYRGAFPVEEARRRSVTPPPLDVADISGPVSVTLSGENDGSWMDIPNLAFKRVDVHIHNISAHIKTLTKKALNADGKFGHLLLTDSSMKSSVLTVHGVGPTHSKITVPKICIRPRRASDDALPLTMVVERVVIIGPDIEGVNDRLGLYAETLGECGHGLAADVVGVRFGKSSGFFFYHSAHLCLAKNVFIQSTEGVYHTTDFEDS</sequence>
<proteinExistence type="predicted"/>
<evidence type="ECO:0000313" key="1">
    <source>
        <dbReference type="EMBL" id="KAK6977319.1"/>
    </source>
</evidence>
<dbReference type="Proteomes" id="UP001362999">
    <property type="component" value="Unassembled WGS sequence"/>
</dbReference>
<reference evidence="1 2" key="1">
    <citation type="journal article" date="2024" name="J Genomics">
        <title>Draft genome sequencing and assembly of Favolaschia claudopus CIRM-BRFM 2984 isolated from oak limbs.</title>
        <authorList>
            <person name="Navarro D."/>
            <person name="Drula E."/>
            <person name="Chaduli D."/>
            <person name="Cazenave R."/>
            <person name="Ahrendt S."/>
            <person name="Wang J."/>
            <person name="Lipzen A."/>
            <person name="Daum C."/>
            <person name="Barry K."/>
            <person name="Grigoriev I.V."/>
            <person name="Favel A."/>
            <person name="Rosso M.N."/>
            <person name="Martin F."/>
        </authorList>
    </citation>
    <scope>NUCLEOTIDE SEQUENCE [LARGE SCALE GENOMIC DNA]</scope>
    <source>
        <strain evidence="1 2">CIRM-BRFM 2984</strain>
    </source>
</reference>
<organism evidence="1 2">
    <name type="scientific">Favolaschia claudopus</name>
    <dbReference type="NCBI Taxonomy" id="2862362"/>
    <lineage>
        <taxon>Eukaryota</taxon>
        <taxon>Fungi</taxon>
        <taxon>Dikarya</taxon>
        <taxon>Basidiomycota</taxon>
        <taxon>Agaricomycotina</taxon>
        <taxon>Agaricomycetes</taxon>
        <taxon>Agaricomycetidae</taxon>
        <taxon>Agaricales</taxon>
        <taxon>Marasmiineae</taxon>
        <taxon>Mycenaceae</taxon>
        <taxon>Favolaschia</taxon>
    </lineage>
</organism>
<keyword evidence="2" id="KW-1185">Reference proteome</keyword>
<dbReference type="EMBL" id="JAWWNJ010000170">
    <property type="protein sequence ID" value="KAK6977319.1"/>
    <property type="molecule type" value="Genomic_DNA"/>
</dbReference>
<evidence type="ECO:0008006" key="3">
    <source>
        <dbReference type="Google" id="ProtNLM"/>
    </source>
</evidence>
<name>A0AAV9ZB41_9AGAR</name>
<comment type="caution">
    <text evidence="1">The sequence shown here is derived from an EMBL/GenBank/DDBJ whole genome shotgun (WGS) entry which is preliminary data.</text>
</comment>
<protein>
    <recommendedName>
        <fullName evidence="3">Chromatin elongation factor spt5</fullName>
    </recommendedName>
</protein>
<accession>A0AAV9ZB41</accession>